<dbReference type="GO" id="GO:0005643">
    <property type="term" value="C:nuclear pore"/>
    <property type="evidence" value="ECO:0007669"/>
    <property type="project" value="TreeGrafter"/>
</dbReference>
<feature type="compositionally biased region" description="Acidic residues" evidence="5">
    <location>
        <begin position="1041"/>
        <end position="1088"/>
    </location>
</feature>
<feature type="region of interest" description="Disordered" evidence="5">
    <location>
        <begin position="1501"/>
        <end position="1601"/>
    </location>
</feature>
<sequence>MAFSFSNSGNAGAAAGGAGGQINQGADLQVIQTEGLGFLSIAGDAKIRLTPTWSPPPAPTAHLLSIASRKGLVAAAGPDGIYIASTESVRKAFEAKKTGDSEVRPFEPQAKVALPMRVSQLYFTADEKYLILSAESGGGLAVYEVEALANGSSQAVFELNTNGESVRQLVPNPMPESATFCAVVTGNGNLMMANLQERQFVTGSNGQSLLSLVTSAAWSTKGKQLVAGLSDGTIHQLTPDGTEKAIIPKPPTLGDYHVSSVTWLENHVFLAVHTPTNGQDSAVYHLITRQQQPGASAPPPSFTFQKLTDPVEPYVADKVPHHTILRLHQFPPNLDELLLVASTAVESIGMLTKSKTPLTVDEPAEGITNVFTTTELADDSKRAQLPMGEDMSDTYPIGVALDLSSKEKVYKPIPTDEIEESPVPVPGLWALNNEGVLSIWWVVYNESIRSGTTYPGLVAVAEPAVAQATSQGGFASSGTPTSAAFGTSSTTTPSAFGAAAAPTSTPAFGTPSGTPAGFGTPAAAKPNPFASSTSSSAFGAGTTAAPAFGGPPALGAKPNPWATQAKPATPTFGQSTFGSSNAASETPKQPKFGEAGFGFGQSASLGVKSNPWATGSTSTAQPAFGQSGFGAASGTAPPSNKVFGASTSTPAAGGGFSAFANKGGFGSATTTGTPAFSSFGQPSGGAAPSIFGKPSGDAAPSIFGKPSGAAAPPTTEISMDGDTAFPPPTTKPASGSTFGSSPFVLGSTFQRDPKTADDNEPAKPEGSGGALSGGMFGSSGLGDLLKPTDAKSKEAATTTPTTEKPKSIFEMSTTPTTTPAPSKLSNVFGTSAPPPAAFANPFAPKPKAPGAPETEEDESSEDEFSDEEEEFQRIREISDDENDDTDAEKVKSEEDTEEDKENFAKIPQAPLPPDTTSKTAFPLGLSPSSSCDHSAHSYTTGTATPSRDAAEDAPLPPDFLSKAPQPKAEDAPLPPDFLSAKKTPANLPEAAPLPSDFLSIKSKPDSEAKEEEPQSPDEAPLPPNFLASKKSGQSLTTLPEVPDDVEDDDLSGSEEGELFEDEEGDENEEEDDEDDEEHEEEEATEEGTEGSGVDVSKDLSPDVTIENTFDLGGRTPSYTPQGSFTGMTGSTFSSFPKVEQPARPLFGEITRNAPRFGAMGKAAPATPRSPSPGRRPGAIPPHLSRPENSRSVSAPGMASQILGKGNAPAQGLQSLQPAGKASFMLDPNVEEQRRKAEKERKEEEDAQKLIDPEEEGTRQILESKIEPTLRLDAFVAAETELPPLDQRENDSMAAQCETLWRDLNRMIHLVGLNGRSLQAFIEGHSSMFKQGGRTKEDLEHPDDWVLVEAEELGSLVEGELTRELEENRVRDVEKHNEAIRAMTRELARLRAKQEDMHKLIMSYVDPDQVAITKSLPLSAEQAAQRNEIRRAYANVIKLLADAEESLTMLRTKIVSAGGPTRKTGAPTVDAVIRTINKLTTMAEKRSGDVDVLEQQMRRLRMGTPGADTPRPGSREGSPFVTGTPSKTPLRKSVLMSPGNFRDSFSSSVGARGASPRKKMSMYTEEERKAVLTKQQKRKAKLGMLRDALERAGPNHSTLDDE</sequence>
<evidence type="ECO:0000313" key="8">
    <source>
        <dbReference type="Proteomes" id="UP000275385"/>
    </source>
</evidence>
<keyword evidence="4" id="KW-0175">Coiled coil</keyword>
<dbReference type="PANTHER" id="PTHR23193:SF23">
    <property type="entry name" value="NUCLEAR PORE COMPLEX PROTEIN NUP153"/>
    <property type="match status" value="1"/>
</dbReference>
<dbReference type="InterPro" id="IPR015943">
    <property type="entry name" value="WD40/YVTN_repeat-like_dom_sf"/>
</dbReference>
<dbReference type="InterPro" id="IPR026054">
    <property type="entry name" value="Nucleoporin"/>
</dbReference>
<accession>A0A420Y4P2</accession>
<feature type="compositionally biased region" description="Low complexity" evidence="5">
    <location>
        <begin position="1162"/>
        <end position="1181"/>
    </location>
</feature>
<dbReference type="GO" id="GO:0006606">
    <property type="term" value="P:protein import into nucleus"/>
    <property type="evidence" value="ECO:0007669"/>
    <property type="project" value="TreeGrafter"/>
</dbReference>
<dbReference type="EMBL" id="QVQW01000051">
    <property type="protein sequence ID" value="RKU42823.1"/>
    <property type="molecule type" value="Genomic_DNA"/>
</dbReference>
<keyword evidence="2" id="KW-0813">Transport</keyword>
<evidence type="ECO:0000256" key="1">
    <source>
        <dbReference type="ARBA" id="ARBA00004123"/>
    </source>
</evidence>
<feature type="domain" description="Nucleoporin Nup159/Nup146 N-terminal" evidence="6">
    <location>
        <begin position="57"/>
        <end position="437"/>
    </location>
</feature>
<dbReference type="SUPFAM" id="SSF117289">
    <property type="entry name" value="Nucleoporin domain"/>
    <property type="match status" value="1"/>
</dbReference>
<dbReference type="InterPro" id="IPR039462">
    <property type="entry name" value="Nup159/Nup146_N"/>
</dbReference>
<organism evidence="7 8">
    <name type="scientific">Coniochaeta pulveracea</name>
    <dbReference type="NCBI Taxonomy" id="177199"/>
    <lineage>
        <taxon>Eukaryota</taxon>
        <taxon>Fungi</taxon>
        <taxon>Dikarya</taxon>
        <taxon>Ascomycota</taxon>
        <taxon>Pezizomycotina</taxon>
        <taxon>Sordariomycetes</taxon>
        <taxon>Sordariomycetidae</taxon>
        <taxon>Coniochaetales</taxon>
        <taxon>Coniochaetaceae</taxon>
        <taxon>Coniochaeta</taxon>
    </lineage>
</organism>
<dbReference type="PANTHER" id="PTHR23193">
    <property type="entry name" value="NUCLEAR PORE COMPLEX PROTEIN NUP"/>
    <property type="match status" value="1"/>
</dbReference>
<dbReference type="Pfam" id="PF16755">
    <property type="entry name" value="Beta-prop_NUP159_NUP214"/>
    <property type="match status" value="1"/>
</dbReference>
<feature type="region of interest" description="Disordered" evidence="5">
    <location>
        <begin position="549"/>
        <end position="597"/>
    </location>
</feature>
<dbReference type="GO" id="GO:0006405">
    <property type="term" value="P:RNA export from nucleus"/>
    <property type="evidence" value="ECO:0007669"/>
    <property type="project" value="TreeGrafter"/>
</dbReference>
<feature type="region of interest" description="Disordered" evidence="5">
    <location>
        <begin position="610"/>
        <end position="637"/>
    </location>
</feature>
<dbReference type="GO" id="GO:0017056">
    <property type="term" value="F:structural constituent of nuclear pore"/>
    <property type="evidence" value="ECO:0007669"/>
    <property type="project" value="TreeGrafter"/>
</dbReference>
<feature type="compositionally biased region" description="Low complexity" evidence="5">
    <location>
        <begin position="620"/>
        <end position="634"/>
    </location>
</feature>
<protein>
    <recommendedName>
        <fullName evidence="6">Nucleoporin Nup159/Nup146 N-terminal domain-containing protein</fullName>
    </recommendedName>
</protein>
<evidence type="ECO:0000256" key="4">
    <source>
        <dbReference type="SAM" id="Coils"/>
    </source>
</evidence>
<feature type="compositionally biased region" description="Polar residues" evidence="5">
    <location>
        <begin position="731"/>
        <end position="740"/>
    </location>
</feature>
<feature type="region of interest" description="Disordered" evidence="5">
    <location>
        <begin position="496"/>
        <end position="536"/>
    </location>
</feature>
<evidence type="ECO:0000256" key="2">
    <source>
        <dbReference type="ARBA" id="ARBA00022448"/>
    </source>
</evidence>
<name>A0A420Y4P2_9PEZI</name>
<dbReference type="GO" id="GO:0008139">
    <property type="term" value="F:nuclear localization sequence binding"/>
    <property type="evidence" value="ECO:0007669"/>
    <property type="project" value="TreeGrafter"/>
</dbReference>
<evidence type="ECO:0000256" key="5">
    <source>
        <dbReference type="SAM" id="MobiDB-lite"/>
    </source>
</evidence>
<comment type="subcellular location">
    <subcellularLocation>
        <location evidence="1">Nucleus</location>
    </subcellularLocation>
</comment>
<keyword evidence="8" id="KW-1185">Reference proteome</keyword>
<dbReference type="FunFam" id="2.130.10.10:FF:000645">
    <property type="entry name" value="Putative nuclear pore complex subunit Nup159"/>
    <property type="match status" value="1"/>
</dbReference>
<evidence type="ECO:0000259" key="6">
    <source>
        <dbReference type="Pfam" id="PF16755"/>
    </source>
</evidence>
<reference evidence="7 8" key="1">
    <citation type="submission" date="2018-08" db="EMBL/GenBank/DDBJ databases">
        <title>Draft genome of the lignicolous fungus Coniochaeta pulveracea.</title>
        <authorList>
            <person name="Borstlap C.J."/>
            <person name="De Witt R.N."/>
            <person name="Botha A."/>
            <person name="Volschenk H."/>
        </authorList>
    </citation>
    <scope>NUCLEOTIDE SEQUENCE [LARGE SCALE GENOMIC DNA]</scope>
    <source>
        <strain evidence="7 8">CAB683</strain>
    </source>
</reference>
<dbReference type="Gene3D" id="2.130.10.10">
    <property type="entry name" value="YVTN repeat-like/Quinoprotein amine dehydrogenase"/>
    <property type="match status" value="1"/>
</dbReference>
<dbReference type="STRING" id="177199.A0A420Y4P2"/>
<feature type="compositionally biased region" description="Acidic residues" evidence="5">
    <location>
        <begin position="853"/>
        <end position="870"/>
    </location>
</feature>
<dbReference type="Proteomes" id="UP000275385">
    <property type="component" value="Unassembled WGS sequence"/>
</dbReference>
<evidence type="ECO:0000313" key="7">
    <source>
        <dbReference type="EMBL" id="RKU42823.1"/>
    </source>
</evidence>
<evidence type="ECO:0000256" key="3">
    <source>
        <dbReference type="ARBA" id="ARBA00023242"/>
    </source>
</evidence>
<feature type="region of interest" description="Disordered" evidence="5">
    <location>
        <begin position="676"/>
        <end position="1138"/>
    </location>
</feature>
<feature type="compositionally biased region" description="Gly residues" evidence="5">
    <location>
        <begin position="766"/>
        <end position="780"/>
    </location>
</feature>
<dbReference type="OrthoDB" id="248320at2759"/>
<feature type="compositionally biased region" description="Polar residues" evidence="5">
    <location>
        <begin position="571"/>
        <end position="587"/>
    </location>
</feature>
<feature type="coiled-coil region" evidence="4">
    <location>
        <begin position="1372"/>
        <end position="1399"/>
    </location>
</feature>
<feature type="region of interest" description="Disordered" evidence="5">
    <location>
        <begin position="1153"/>
        <end position="1213"/>
    </location>
</feature>
<proteinExistence type="predicted"/>
<comment type="caution">
    <text evidence="7">The sequence shown here is derived from an EMBL/GenBank/DDBJ whole genome shotgun (WGS) entry which is preliminary data.</text>
</comment>
<feature type="compositionally biased region" description="Low complexity" evidence="5">
    <location>
        <begin position="1122"/>
        <end position="1135"/>
    </location>
</feature>
<gene>
    <name evidence="7" type="ORF">DL546_006079</name>
</gene>
<feature type="compositionally biased region" description="Basic and acidic residues" evidence="5">
    <location>
        <begin position="751"/>
        <end position="763"/>
    </location>
</feature>
<keyword evidence="3" id="KW-0539">Nucleus</keyword>